<dbReference type="InterPro" id="IPR010512">
    <property type="entry name" value="DUF1091"/>
</dbReference>
<gene>
    <name evidence="2" type="primary">106094117</name>
</gene>
<dbReference type="SMART" id="SM00697">
    <property type="entry name" value="DM8"/>
    <property type="match status" value="1"/>
</dbReference>
<dbReference type="AlphaFoldDB" id="A0A1I8Q8T4"/>
<feature type="signal peptide" evidence="1">
    <location>
        <begin position="1"/>
        <end position="25"/>
    </location>
</feature>
<evidence type="ECO:0000313" key="3">
    <source>
        <dbReference type="Proteomes" id="UP000095300"/>
    </source>
</evidence>
<organism evidence="2 3">
    <name type="scientific">Stomoxys calcitrans</name>
    <name type="common">Stable fly</name>
    <name type="synonym">Conops calcitrans</name>
    <dbReference type="NCBI Taxonomy" id="35570"/>
    <lineage>
        <taxon>Eukaryota</taxon>
        <taxon>Metazoa</taxon>
        <taxon>Ecdysozoa</taxon>
        <taxon>Arthropoda</taxon>
        <taxon>Hexapoda</taxon>
        <taxon>Insecta</taxon>
        <taxon>Pterygota</taxon>
        <taxon>Neoptera</taxon>
        <taxon>Endopterygota</taxon>
        <taxon>Diptera</taxon>
        <taxon>Brachycera</taxon>
        <taxon>Muscomorpha</taxon>
        <taxon>Muscoidea</taxon>
        <taxon>Muscidae</taxon>
        <taxon>Stomoxys</taxon>
    </lineage>
</organism>
<feature type="chain" id="PRO_5009327976" description="MD-2-related lipid-recognition domain-containing protein" evidence="1">
    <location>
        <begin position="26"/>
        <end position="183"/>
    </location>
</feature>
<keyword evidence="1" id="KW-0732">Signal</keyword>
<accession>A0A1I8Q8T4</accession>
<name>A0A1I8Q8T4_STOCA</name>
<evidence type="ECO:0008006" key="4">
    <source>
        <dbReference type="Google" id="ProtNLM"/>
    </source>
</evidence>
<reference evidence="2" key="1">
    <citation type="submission" date="2020-05" db="UniProtKB">
        <authorList>
            <consortium name="EnsemblMetazoa"/>
        </authorList>
    </citation>
    <scope>IDENTIFICATION</scope>
    <source>
        <strain evidence="2">USDA</strain>
    </source>
</reference>
<dbReference type="Proteomes" id="UP000095300">
    <property type="component" value="Unassembled WGS sequence"/>
</dbReference>
<evidence type="ECO:0000256" key="1">
    <source>
        <dbReference type="SAM" id="SignalP"/>
    </source>
</evidence>
<proteinExistence type="predicted"/>
<protein>
    <recommendedName>
        <fullName evidence="4">MD-2-related lipid-recognition domain-containing protein</fullName>
    </recommendedName>
</protein>
<dbReference type="PANTHER" id="PTHR20898:SF0">
    <property type="entry name" value="DAEDALUS ON 3-RELATED"/>
    <property type="match status" value="1"/>
</dbReference>
<dbReference type="EnsemblMetazoa" id="SCAU014923-RA">
    <property type="protein sequence ID" value="SCAU014923-PA"/>
    <property type="gene ID" value="SCAU014923"/>
</dbReference>
<dbReference type="Pfam" id="PF06477">
    <property type="entry name" value="DUF1091"/>
    <property type="match status" value="1"/>
</dbReference>
<sequence>MACDHFIFLLANIVALHLIIMQAKSAFKFTNLKCLDHDVNFSRFEICRLKVIGRGVITLNIKVALYKTPVTNSTLNIALYKKANGFKPFLYNYTVDLCAFFANRKRYSVVKVLMELFVNNSNINHTCPYNDALMIKDLVFDEDRFQLLPIPEGEYMIKGKVFAYNELKGTTEAMFYRQDSLMP</sequence>
<keyword evidence="3" id="KW-1185">Reference proteome</keyword>
<dbReference type="OrthoDB" id="7727171at2759"/>
<dbReference type="PANTHER" id="PTHR20898">
    <property type="entry name" value="DAEDALUS ON 3-RELATED-RELATED"/>
    <property type="match status" value="1"/>
</dbReference>
<evidence type="ECO:0000313" key="2">
    <source>
        <dbReference type="EnsemblMetazoa" id="SCAU014923-PA"/>
    </source>
</evidence>
<dbReference type="VEuPathDB" id="VectorBase:SCAU014923"/>